<dbReference type="PANTHER" id="PTHR32119">
    <property type="entry name" value="OROTIDINE 5'-PHOSPHATE DECARBOXYLASE"/>
    <property type="match status" value="1"/>
</dbReference>
<evidence type="ECO:0000256" key="7">
    <source>
        <dbReference type="HAMAP-Rule" id="MF_01200"/>
    </source>
</evidence>
<evidence type="ECO:0000256" key="3">
    <source>
        <dbReference type="ARBA" id="ARBA00022793"/>
    </source>
</evidence>
<dbReference type="GO" id="GO:0004590">
    <property type="term" value="F:orotidine-5'-phosphate decarboxylase activity"/>
    <property type="evidence" value="ECO:0007669"/>
    <property type="project" value="UniProtKB-EC"/>
</dbReference>
<feature type="binding site" evidence="7">
    <location>
        <position position="119"/>
    </location>
    <ligand>
        <name>substrate</name>
    </ligand>
</feature>
<feature type="binding site" evidence="7">
    <location>
        <position position="33"/>
    </location>
    <ligand>
        <name>substrate</name>
    </ligand>
</feature>
<sequence>MLKNPIFCAVDRPDLEGALSLARTVAPHVGGIKLGLEFFTAQGPRGVEAMQSLGLPIFLDLKFHDIPNTAAGAVREAARLGVAMLTLHAAGGRAMLEAAVEAAGAVRARPQLLAVTVLTSLDAHDLAATGIAAPPAEQAVRLGRLALAAGLDGLVCSPQEIEPLRAAFGGAPKLVVPGIRPAGAGDDQKRTLGPARALALGADALVIGRPITGASSPAEAAAAIARELAAEAS</sequence>
<comment type="similarity">
    <text evidence="7">Belongs to the OMP decarboxylase family. Type 1 subfamily.</text>
</comment>
<protein>
    <recommendedName>
        <fullName evidence="7">Orotidine 5'-phosphate decarboxylase</fullName>
        <ecNumber evidence="7">4.1.1.23</ecNumber>
    </recommendedName>
    <alternativeName>
        <fullName evidence="7">OMP decarboxylase</fullName>
        <shortName evidence="7">OMPDCase</shortName>
        <shortName evidence="7">OMPdecase</shortName>
    </alternativeName>
</protein>
<evidence type="ECO:0000256" key="2">
    <source>
        <dbReference type="ARBA" id="ARBA00004861"/>
    </source>
</evidence>
<dbReference type="SMART" id="SM00934">
    <property type="entry name" value="OMPdecase"/>
    <property type="match status" value="1"/>
</dbReference>
<feature type="domain" description="Orotidine 5'-phosphate decarboxylase" evidence="9">
    <location>
        <begin position="5"/>
        <end position="224"/>
    </location>
</feature>
<dbReference type="PROSITE" id="PS00156">
    <property type="entry name" value="OMPDECASE"/>
    <property type="match status" value="1"/>
</dbReference>
<dbReference type="InterPro" id="IPR014732">
    <property type="entry name" value="OMPdecase"/>
</dbReference>
<evidence type="ECO:0000256" key="8">
    <source>
        <dbReference type="RuleBase" id="RU000512"/>
    </source>
</evidence>
<feature type="binding site" evidence="7">
    <location>
        <position position="11"/>
    </location>
    <ligand>
        <name>substrate</name>
    </ligand>
</feature>
<dbReference type="EC" id="4.1.1.23" evidence="7"/>
<comment type="caution">
    <text evidence="10">The sequence shown here is derived from an EMBL/GenBank/DDBJ whole genome shotgun (WGS) entry which is preliminary data.</text>
</comment>
<gene>
    <name evidence="7 10" type="primary">pyrF</name>
    <name evidence="10" type="ORF">U1T56_09080</name>
</gene>
<dbReference type="Gene3D" id="3.20.20.70">
    <property type="entry name" value="Aldolase class I"/>
    <property type="match status" value="1"/>
</dbReference>
<dbReference type="InterPro" id="IPR013785">
    <property type="entry name" value="Aldolase_TIM"/>
</dbReference>
<dbReference type="InterPro" id="IPR047596">
    <property type="entry name" value="OMPdecase_bac"/>
</dbReference>
<dbReference type="HAMAP" id="MF_01200_B">
    <property type="entry name" value="OMPdecase_type1_B"/>
    <property type="match status" value="1"/>
</dbReference>
<evidence type="ECO:0000313" key="10">
    <source>
        <dbReference type="EMBL" id="MEK0083306.1"/>
    </source>
</evidence>
<comment type="pathway">
    <text evidence="2 7 8">Pyrimidine metabolism; UMP biosynthesis via de novo pathway; UMP from orotate: step 2/2.</text>
</comment>
<dbReference type="PANTHER" id="PTHR32119:SF2">
    <property type="entry name" value="OROTIDINE 5'-PHOSPHATE DECARBOXYLASE"/>
    <property type="match status" value="1"/>
</dbReference>
<keyword evidence="5 7" id="KW-0456">Lyase</keyword>
<keyword evidence="11" id="KW-1185">Reference proteome</keyword>
<dbReference type="CDD" id="cd04725">
    <property type="entry name" value="OMP_decarboxylase_like"/>
    <property type="match status" value="1"/>
</dbReference>
<dbReference type="NCBIfam" id="NF001273">
    <property type="entry name" value="PRK00230.1"/>
    <property type="match status" value="1"/>
</dbReference>
<feature type="binding site" evidence="7">
    <location>
        <position position="180"/>
    </location>
    <ligand>
        <name>substrate</name>
    </ligand>
</feature>
<feature type="active site" description="Proton donor" evidence="7">
    <location>
        <position position="62"/>
    </location>
</feature>
<comment type="catalytic activity">
    <reaction evidence="6 7 8">
        <text>orotidine 5'-phosphate + H(+) = UMP + CO2</text>
        <dbReference type="Rhea" id="RHEA:11596"/>
        <dbReference type="ChEBI" id="CHEBI:15378"/>
        <dbReference type="ChEBI" id="CHEBI:16526"/>
        <dbReference type="ChEBI" id="CHEBI:57538"/>
        <dbReference type="ChEBI" id="CHEBI:57865"/>
        <dbReference type="EC" id="4.1.1.23"/>
    </reaction>
</comment>
<organism evidence="10 11">
    <name type="scientific">Benzoatithermus flavus</name>
    <dbReference type="NCBI Taxonomy" id="3108223"/>
    <lineage>
        <taxon>Bacteria</taxon>
        <taxon>Pseudomonadati</taxon>
        <taxon>Pseudomonadota</taxon>
        <taxon>Alphaproteobacteria</taxon>
        <taxon>Geminicoccales</taxon>
        <taxon>Geminicoccaceae</taxon>
        <taxon>Benzoatithermus</taxon>
    </lineage>
</organism>
<evidence type="ECO:0000259" key="9">
    <source>
        <dbReference type="SMART" id="SM00934"/>
    </source>
</evidence>
<keyword evidence="4 7" id="KW-0665">Pyrimidine biosynthesis</keyword>
<dbReference type="RefSeq" id="WP_418159149.1">
    <property type="nucleotide sequence ID" value="NZ_JBBLZC010000007.1"/>
</dbReference>
<feature type="binding site" evidence="7">
    <location>
        <position position="188"/>
    </location>
    <ligand>
        <name>substrate</name>
    </ligand>
</feature>
<proteinExistence type="inferred from homology"/>
<accession>A0ABU8XQH4</accession>
<evidence type="ECO:0000256" key="5">
    <source>
        <dbReference type="ARBA" id="ARBA00023239"/>
    </source>
</evidence>
<dbReference type="EMBL" id="JBBLZC010000007">
    <property type="protein sequence ID" value="MEK0083306.1"/>
    <property type="molecule type" value="Genomic_DNA"/>
</dbReference>
<dbReference type="InterPro" id="IPR001754">
    <property type="entry name" value="OMPdeCOase_dom"/>
</dbReference>
<evidence type="ECO:0000313" key="11">
    <source>
        <dbReference type="Proteomes" id="UP001375743"/>
    </source>
</evidence>
<evidence type="ECO:0000256" key="4">
    <source>
        <dbReference type="ARBA" id="ARBA00022975"/>
    </source>
</evidence>
<dbReference type="InterPro" id="IPR011060">
    <property type="entry name" value="RibuloseP-bd_barrel"/>
</dbReference>
<feature type="binding site" evidence="7">
    <location>
        <position position="209"/>
    </location>
    <ligand>
        <name>substrate</name>
    </ligand>
</feature>
<dbReference type="NCBIfam" id="TIGR01740">
    <property type="entry name" value="pyrF"/>
    <property type="match status" value="1"/>
</dbReference>
<reference evidence="10 11" key="1">
    <citation type="submission" date="2024-01" db="EMBL/GenBank/DDBJ databases">
        <title>Multi-omics insights into the function and evolution of sodium benzoate biodegradation pathways in Benzoatithermus flavus gen. nov., sp. nov. from hot spring.</title>
        <authorList>
            <person name="Hu C.-J."/>
            <person name="Li W.-J."/>
        </authorList>
    </citation>
    <scope>NUCLEOTIDE SEQUENCE [LARGE SCALE GENOMIC DNA]</scope>
    <source>
        <strain evidence="10 11">SYSU G07066</strain>
    </source>
</reference>
<dbReference type="SUPFAM" id="SSF51366">
    <property type="entry name" value="Ribulose-phoshate binding barrel"/>
    <property type="match status" value="1"/>
</dbReference>
<name>A0ABU8XQH4_9PROT</name>
<dbReference type="InterPro" id="IPR018089">
    <property type="entry name" value="OMPdecase_AS"/>
</dbReference>
<evidence type="ECO:0000256" key="1">
    <source>
        <dbReference type="ARBA" id="ARBA00002356"/>
    </source>
</evidence>
<comment type="subunit">
    <text evidence="7">Homodimer.</text>
</comment>
<dbReference type="Pfam" id="PF00215">
    <property type="entry name" value="OMPdecase"/>
    <property type="match status" value="1"/>
</dbReference>
<dbReference type="Proteomes" id="UP001375743">
    <property type="component" value="Unassembled WGS sequence"/>
</dbReference>
<comment type="function">
    <text evidence="1 7">Catalyzes the decarboxylation of orotidine 5'-monophosphate (OMP) to uridine 5'-monophosphate (UMP).</text>
</comment>
<feature type="binding site" evidence="7">
    <location>
        <position position="208"/>
    </location>
    <ligand>
        <name>substrate</name>
    </ligand>
</feature>
<evidence type="ECO:0000256" key="6">
    <source>
        <dbReference type="ARBA" id="ARBA00049157"/>
    </source>
</evidence>
<feature type="binding site" evidence="7">
    <location>
        <begin position="60"/>
        <end position="69"/>
    </location>
    <ligand>
        <name>substrate</name>
    </ligand>
</feature>
<keyword evidence="3 7" id="KW-0210">Decarboxylase</keyword>